<dbReference type="AlphaFoldDB" id="A0A0A0HTE1"/>
<dbReference type="eggNOG" id="ENOG502RQYH">
    <property type="taxonomic scope" value="Eukaryota"/>
</dbReference>
<dbReference type="VEuPathDB" id="FungiDB:PADG_12358"/>
<dbReference type="Proteomes" id="UP000001628">
    <property type="component" value="Unassembled WGS sequence"/>
</dbReference>
<gene>
    <name evidence="2" type="ORF">PADG_12358</name>
</gene>
<dbReference type="RefSeq" id="XP_010763200.1">
    <property type="nucleotide sequence ID" value="XM_010764898.1"/>
</dbReference>
<evidence type="ECO:0000256" key="1">
    <source>
        <dbReference type="SAM" id="MobiDB-lite"/>
    </source>
</evidence>
<evidence type="ECO:0000313" key="3">
    <source>
        <dbReference type="Proteomes" id="UP000001628"/>
    </source>
</evidence>
<dbReference type="InParanoid" id="A0A0A0HTE1"/>
<feature type="compositionally biased region" description="Polar residues" evidence="1">
    <location>
        <begin position="133"/>
        <end position="146"/>
    </location>
</feature>
<dbReference type="GeneID" id="22588255"/>
<protein>
    <submittedName>
        <fullName evidence="2">Uncharacterized protein</fullName>
    </submittedName>
</protein>
<keyword evidence="3" id="KW-1185">Reference proteome</keyword>
<reference evidence="2 3" key="1">
    <citation type="journal article" date="2011" name="PLoS Genet.">
        <title>Comparative genomic analysis of human fungal pathogens causing paracoccidioidomycosis.</title>
        <authorList>
            <person name="Desjardins C.A."/>
            <person name="Champion M.D."/>
            <person name="Holder J.W."/>
            <person name="Muszewska A."/>
            <person name="Goldberg J."/>
            <person name="Bailao A.M."/>
            <person name="Brigido M.M."/>
            <person name="Ferreira M.E."/>
            <person name="Garcia A.M."/>
            <person name="Grynberg M."/>
            <person name="Gujja S."/>
            <person name="Heiman D.I."/>
            <person name="Henn M.R."/>
            <person name="Kodira C.D."/>
            <person name="Leon-Narvaez H."/>
            <person name="Longo L.V."/>
            <person name="Ma L.J."/>
            <person name="Malavazi I."/>
            <person name="Matsuo A.L."/>
            <person name="Morais F.V."/>
            <person name="Pereira M."/>
            <person name="Rodriguez-Brito S."/>
            <person name="Sakthikumar S."/>
            <person name="Salem-Izacc S.M."/>
            <person name="Sykes S.M."/>
            <person name="Teixeira M.M."/>
            <person name="Vallejo M.C."/>
            <person name="Walter M.E."/>
            <person name="Yandava C."/>
            <person name="Young S."/>
            <person name="Zeng Q."/>
            <person name="Zucker J."/>
            <person name="Felipe M.S."/>
            <person name="Goldman G.H."/>
            <person name="Haas B.J."/>
            <person name="McEwen J.G."/>
            <person name="Nino-Vega G."/>
            <person name="Puccia R."/>
            <person name="San-Blas G."/>
            <person name="Soares C.M."/>
            <person name="Birren B.W."/>
            <person name="Cuomo C.A."/>
        </authorList>
    </citation>
    <scope>NUCLEOTIDE SEQUENCE [LARGE SCALE GENOMIC DNA]</scope>
    <source>
        <strain evidence="2 3">Pb18</strain>
    </source>
</reference>
<dbReference type="HOGENOM" id="CLU_1571138_0_0_1"/>
<sequence>MISEEHKFSRFEMGSCRRTKLRTQVTGYRLQVWNAAEPGNPRISNSKDIPPRHIRIVGDTDAFDAIRAIKNRPMELWIGQEMPSPDGPESSARTLNMLLRRAGLFREDPSSFDSIVCDNKRRKRERRKRRNRSTLPATNKQPSRYQSEGRVMTITNLCTNQPEPSSCESK</sequence>
<feature type="region of interest" description="Disordered" evidence="1">
    <location>
        <begin position="119"/>
        <end position="149"/>
    </location>
</feature>
<dbReference type="KEGG" id="pbn:PADG_12358"/>
<organism evidence="2 3">
    <name type="scientific">Paracoccidioides brasiliensis (strain Pb18)</name>
    <dbReference type="NCBI Taxonomy" id="502780"/>
    <lineage>
        <taxon>Eukaryota</taxon>
        <taxon>Fungi</taxon>
        <taxon>Dikarya</taxon>
        <taxon>Ascomycota</taxon>
        <taxon>Pezizomycotina</taxon>
        <taxon>Eurotiomycetes</taxon>
        <taxon>Eurotiomycetidae</taxon>
        <taxon>Onygenales</taxon>
        <taxon>Ajellomycetaceae</taxon>
        <taxon>Paracoccidioides</taxon>
    </lineage>
</organism>
<dbReference type="EMBL" id="KN275968">
    <property type="protein sequence ID" value="KGM91583.1"/>
    <property type="molecule type" value="Genomic_DNA"/>
</dbReference>
<proteinExistence type="predicted"/>
<evidence type="ECO:0000313" key="2">
    <source>
        <dbReference type="EMBL" id="KGM91583.1"/>
    </source>
</evidence>
<accession>A0A0A0HTE1</accession>
<feature type="compositionally biased region" description="Basic residues" evidence="1">
    <location>
        <begin position="120"/>
        <end position="132"/>
    </location>
</feature>
<name>A0A0A0HTE1_PARBD</name>